<protein>
    <submittedName>
        <fullName evidence="5">AHNAK nucleoprotein 2</fullName>
    </submittedName>
</protein>
<gene>
    <name evidence="5" type="ORF">APTSU1_001307800</name>
</gene>
<dbReference type="EMBL" id="BAAFST010000012">
    <property type="protein sequence ID" value="GAB1297842.1"/>
    <property type="molecule type" value="Genomic_DNA"/>
</dbReference>
<reference evidence="5 6" key="1">
    <citation type="submission" date="2024-08" db="EMBL/GenBank/DDBJ databases">
        <title>The draft genome of Apodemus speciosus.</title>
        <authorList>
            <person name="Nabeshima K."/>
            <person name="Suzuki S."/>
            <person name="Onuma M."/>
        </authorList>
    </citation>
    <scope>NUCLEOTIDE SEQUENCE [LARGE SCALE GENOMIC DNA]</scope>
    <source>
        <strain evidence="5">IB14-021</strain>
    </source>
</reference>
<evidence type="ECO:0000256" key="3">
    <source>
        <dbReference type="SAM" id="MobiDB-lite"/>
    </source>
</evidence>
<feature type="region of interest" description="Disordered" evidence="3">
    <location>
        <begin position="1"/>
        <end position="58"/>
    </location>
</feature>
<name>A0ABQ0FEZ2_APOSI</name>
<feature type="compositionally biased region" description="Basic and acidic residues" evidence="3">
    <location>
        <begin position="320"/>
        <end position="364"/>
    </location>
</feature>
<feature type="compositionally biased region" description="Acidic residues" evidence="3">
    <location>
        <begin position="11"/>
        <end position="20"/>
    </location>
</feature>
<evidence type="ECO:0000313" key="6">
    <source>
        <dbReference type="Proteomes" id="UP001623349"/>
    </source>
</evidence>
<dbReference type="SMART" id="SM00228">
    <property type="entry name" value="PDZ"/>
    <property type="match status" value="1"/>
</dbReference>
<sequence length="700" mass="76964">MSGRQLQQPEPEAETEDDYSVTEGPAGEVIRPRPQGSSPVYEYTAEGAGFGGQRKQPRQAQLLRQTEILVETGFRGTHSLQQHESSGGSVQELTEVTLKTDVESGASGYSVTGGGDQGIFVKQVLKDSSAAKLFNLREGDQLLSATIFFDHMKYEDALKILQYSEPYKVQFRIRRKLSTSRGEEGAVRHTQQGREGEEKQDKDIADGCMETPTKTLEEAGDRERLISKSRDGRHRRSQDRFSWPKFQALKSKQRAGPRRSHSSSEASERRDTRDVSPTSTDTDVQRTADRQEQNTGTGRRRRRFLNLRFGMTSGQSTVTSEERGKESKDKKEEDGGLEEHPPQEDETRDTGAAVEGKKKDKKEATGFMSTQIRQMTMRDNYTNLEKEIPANMELKTDRHQRKKKQPKTKEQETKFMQPPRDQTPGMGWECSVEEVERLEIGIARLSLKDTGDQSLEVENQVRGATLEGELAQGDRGEATKDSKFKMPKLKMPSFGVSVPGKPSVESSLEGGAPKVEADVALPSLQGDQKTHDLSIQLPSAELELQAAQVGVKLPEGQMPKGEMPGQGADGVGLKGHLPKVQMPSLKMPKVDLKGPHVDLKGSKVDVKGAKGEVSIPDLDVSVPAIQVDIQAPGAKLEEDLAQGDKDVAIKDSKFKMPKFKMPSFGVSVPGKPSVESSLEGRAQGGGRRGPALPAGRPEDP</sequence>
<evidence type="ECO:0000259" key="4">
    <source>
        <dbReference type="PROSITE" id="PS50106"/>
    </source>
</evidence>
<dbReference type="Pfam" id="PF00595">
    <property type="entry name" value="PDZ"/>
    <property type="match status" value="1"/>
</dbReference>
<evidence type="ECO:0000256" key="1">
    <source>
        <dbReference type="ARBA" id="ARBA00004123"/>
    </source>
</evidence>
<dbReference type="SUPFAM" id="SSF50156">
    <property type="entry name" value="PDZ domain-like"/>
    <property type="match status" value="1"/>
</dbReference>
<feature type="domain" description="PDZ" evidence="4">
    <location>
        <begin position="95"/>
        <end position="162"/>
    </location>
</feature>
<feature type="region of interest" description="Disordered" evidence="3">
    <location>
        <begin position="178"/>
        <end position="427"/>
    </location>
</feature>
<dbReference type="Proteomes" id="UP001623349">
    <property type="component" value="Unassembled WGS sequence"/>
</dbReference>
<feature type="compositionally biased region" description="Low complexity" evidence="3">
    <location>
        <begin position="689"/>
        <end position="700"/>
    </location>
</feature>
<feature type="compositionally biased region" description="Polar residues" evidence="3">
    <location>
        <begin position="367"/>
        <end position="383"/>
    </location>
</feature>
<dbReference type="Gene3D" id="2.30.42.10">
    <property type="match status" value="1"/>
</dbReference>
<dbReference type="PANTHER" id="PTHR23348">
    <property type="entry name" value="PERIAXIN/AHNAK"/>
    <property type="match status" value="1"/>
</dbReference>
<evidence type="ECO:0000313" key="5">
    <source>
        <dbReference type="EMBL" id="GAB1297842.1"/>
    </source>
</evidence>
<dbReference type="InterPro" id="IPR036034">
    <property type="entry name" value="PDZ_sf"/>
</dbReference>
<dbReference type="InterPro" id="IPR052082">
    <property type="entry name" value="Myelin_sheath_structural"/>
</dbReference>
<accession>A0ABQ0FEZ2</accession>
<comment type="caution">
    <text evidence="5">The sequence shown here is derived from an EMBL/GenBank/DDBJ whole genome shotgun (WGS) entry which is preliminary data.</text>
</comment>
<feature type="compositionally biased region" description="Basic and acidic residues" evidence="3">
    <location>
        <begin position="283"/>
        <end position="292"/>
    </location>
</feature>
<dbReference type="InterPro" id="IPR001478">
    <property type="entry name" value="PDZ"/>
</dbReference>
<feature type="region of interest" description="Disordered" evidence="3">
    <location>
        <begin position="555"/>
        <end position="578"/>
    </location>
</feature>
<evidence type="ECO:0000256" key="2">
    <source>
        <dbReference type="ARBA" id="ARBA00023242"/>
    </source>
</evidence>
<feature type="compositionally biased region" description="Basic residues" evidence="3">
    <location>
        <begin position="251"/>
        <end position="261"/>
    </location>
</feature>
<feature type="region of interest" description="Disordered" evidence="3">
    <location>
        <begin position="465"/>
        <end position="511"/>
    </location>
</feature>
<feature type="compositionally biased region" description="Basic and acidic residues" evidence="3">
    <location>
        <begin position="215"/>
        <end position="230"/>
    </location>
</feature>
<keyword evidence="6" id="KW-1185">Reference proteome</keyword>
<keyword evidence="2" id="KW-0539">Nucleus</keyword>
<dbReference type="PANTHER" id="PTHR23348:SF37">
    <property type="entry name" value="PROTEIN AHNAK2"/>
    <property type="match status" value="1"/>
</dbReference>
<comment type="subcellular location">
    <subcellularLocation>
        <location evidence="1">Nucleus</location>
    </subcellularLocation>
</comment>
<dbReference type="PROSITE" id="PS50106">
    <property type="entry name" value="PDZ"/>
    <property type="match status" value="1"/>
</dbReference>
<feature type="region of interest" description="Disordered" evidence="3">
    <location>
        <begin position="660"/>
        <end position="700"/>
    </location>
</feature>
<feature type="compositionally biased region" description="Basic and acidic residues" evidence="3">
    <location>
        <begin position="472"/>
        <end position="484"/>
    </location>
</feature>
<organism evidence="5 6">
    <name type="scientific">Apodemus speciosus</name>
    <name type="common">Large Japanese field mouse</name>
    <dbReference type="NCBI Taxonomy" id="105296"/>
    <lineage>
        <taxon>Eukaryota</taxon>
        <taxon>Metazoa</taxon>
        <taxon>Chordata</taxon>
        <taxon>Craniata</taxon>
        <taxon>Vertebrata</taxon>
        <taxon>Euteleostomi</taxon>
        <taxon>Mammalia</taxon>
        <taxon>Eutheria</taxon>
        <taxon>Euarchontoglires</taxon>
        <taxon>Glires</taxon>
        <taxon>Rodentia</taxon>
        <taxon>Myomorpha</taxon>
        <taxon>Muroidea</taxon>
        <taxon>Muridae</taxon>
        <taxon>Murinae</taxon>
        <taxon>Apodemus</taxon>
    </lineage>
</organism>
<proteinExistence type="predicted"/>
<feature type="compositionally biased region" description="Basic and acidic residues" evidence="3">
    <location>
        <begin position="181"/>
        <end position="205"/>
    </location>
</feature>